<protein>
    <submittedName>
        <fullName evidence="1">Uncharacterized protein</fullName>
    </submittedName>
</protein>
<dbReference type="Proteomes" id="UP001150879">
    <property type="component" value="Unassembled WGS sequence"/>
</dbReference>
<organism evidence="1 2">
    <name type="scientific">Penicillium cf. griseofulvum</name>
    <dbReference type="NCBI Taxonomy" id="2972120"/>
    <lineage>
        <taxon>Eukaryota</taxon>
        <taxon>Fungi</taxon>
        <taxon>Dikarya</taxon>
        <taxon>Ascomycota</taxon>
        <taxon>Pezizomycotina</taxon>
        <taxon>Eurotiomycetes</taxon>
        <taxon>Eurotiomycetidae</taxon>
        <taxon>Eurotiales</taxon>
        <taxon>Aspergillaceae</taxon>
        <taxon>Penicillium</taxon>
    </lineage>
</organism>
<proteinExistence type="predicted"/>
<accession>A0A9W9IX93</accession>
<name>A0A9W9IX93_9EURO</name>
<gene>
    <name evidence="1" type="ORF">N7472_010544</name>
</gene>
<evidence type="ECO:0000313" key="2">
    <source>
        <dbReference type="Proteomes" id="UP001150879"/>
    </source>
</evidence>
<sequence length="69" mass="7673">MASFLSRLTSSHPRTALLADAWRVMFTFTWILSGALLTLDAERVEDEVAMEIARKWVLLGEGGVGESVY</sequence>
<reference evidence="1" key="1">
    <citation type="submission" date="2022-11" db="EMBL/GenBank/DDBJ databases">
        <authorList>
            <person name="Petersen C."/>
        </authorList>
    </citation>
    <scope>NUCLEOTIDE SEQUENCE</scope>
    <source>
        <strain evidence="1">IBT 16849</strain>
    </source>
</reference>
<dbReference type="AlphaFoldDB" id="A0A9W9IX93"/>
<evidence type="ECO:0000313" key="1">
    <source>
        <dbReference type="EMBL" id="KAJ5185704.1"/>
    </source>
</evidence>
<comment type="caution">
    <text evidence="1">The sequence shown here is derived from an EMBL/GenBank/DDBJ whole genome shotgun (WGS) entry which is preliminary data.</text>
</comment>
<dbReference type="EMBL" id="JAPQKP010000006">
    <property type="protein sequence ID" value="KAJ5185704.1"/>
    <property type="molecule type" value="Genomic_DNA"/>
</dbReference>
<keyword evidence="2" id="KW-1185">Reference proteome</keyword>
<dbReference type="OrthoDB" id="10481946at2759"/>
<reference evidence="1" key="2">
    <citation type="journal article" date="2023" name="IMA Fungus">
        <title>Comparative genomic study of the Penicillium genus elucidates a diverse pangenome and 15 lateral gene transfer events.</title>
        <authorList>
            <person name="Petersen C."/>
            <person name="Sorensen T."/>
            <person name="Nielsen M.R."/>
            <person name="Sondergaard T.E."/>
            <person name="Sorensen J.L."/>
            <person name="Fitzpatrick D.A."/>
            <person name="Frisvad J.C."/>
            <person name="Nielsen K.L."/>
        </authorList>
    </citation>
    <scope>NUCLEOTIDE SEQUENCE</scope>
    <source>
        <strain evidence="1">IBT 16849</strain>
    </source>
</reference>